<comment type="caution">
    <text evidence="3">The sequence shown here is derived from an EMBL/GenBank/DDBJ whole genome shotgun (WGS) entry which is preliminary data.</text>
</comment>
<gene>
    <name evidence="3" type="ORF">HPB52_017990</name>
</gene>
<dbReference type="Proteomes" id="UP000821837">
    <property type="component" value="Unassembled WGS sequence"/>
</dbReference>
<feature type="transmembrane region" description="Helical" evidence="2">
    <location>
        <begin position="32"/>
        <end position="51"/>
    </location>
</feature>
<proteinExistence type="predicted"/>
<reference evidence="3" key="1">
    <citation type="journal article" date="2020" name="Cell">
        <title>Large-Scale Comparative Analyses of Tick Genomes Elucidate Their Genetic Diversity and Vector Capacities.</title>
        <authorList>
            <consortium name="Tick Genome and Microbiome Consortium (TIGMIC)"/>
            <person name="Jia N."/>
            <person name="Wang J."/>
            <person name="Shi W."/>
            <person name="Du L."/>
            <person name="Sun Y."/>
            <person name="Zhan W."/>
            <person name="Jiang J.F."/>
            <person name="Wang Q."/>
            <person name="Zhang B."/>
            <person name="Ji P."/>
            <person name="Bell-Sakyi L."/>
            <person name="Cui X.M."/>
            <person name="Yuan T.T."/>
            <person name="Jiang B.G."/>
            <person name="Yang W.F."/>
            <person name="Lam T.T."/>
            <person name="Chang Q.C."/>
            <person name="Ding S.J."/>
            <person name="Wang X.J."/>
            <person name="Zhu J.G."/>
            <person name="Ruan X.D."/>
            <person name="Zhao L."/>
            <person name="Wei J.T."/>
            <person name="Ye R.Z."/>
            <person name="Que T.C."/>
            <person name="Du C.H."/>
            <person name="Zhou Y.H."/>
            <person name="Cheng J.X."/>
            <person name="Dai P.F."/>
            <person name="Guo W.B."/>
            <person name="Han X.H."/>
            <person name="Huang E.J."/>
            <person name="Li L.F."/>
            <person name="Wei W."/>
            <person name="Gao Y.C."/>
            <person name="Liu J.Z."/>
            <person name="Shao H.Z."/>
            <person name="Wang X."/>
            <person name="Wang C.C."/>
            <person name="Yang T.C."/>
            <person name="Huo Q.B."/>
            <person name="Li W."/>
            <person name="Chen H.Y."/>
            <person name="Chen S.E."/>
            <person name="Zhou L.G."/>
            <person name="Ni X.B."/>
            <person name="Tian J.H."/>
            <person name="Sheng Y."/>
            <person name="Liu T."/>
            <person name="Pan Y.S."/>
            <person name="Xia L.Y."/>
            <person name="Li J."/>
            <person name="Zhao F."/>
            <person name="Cao W.C."/>
        </authorList>
    </citation>
    <scope>NUCLEOTIDE SEQUENCE</scope>
    <source>
        <strain evidence="3">Rsan-2018</strain>
    </source>
</reference>
<organism evidence="3 4">
    <name type="scientific">Rhipicephalus sanguineus</name>
    <name type="common">Brown dog tick</name>
    <name type="synonym">Ixodes sanguineus</name>
    <dbReference type="NCBI Taxonomy" id="34632"/>
    <lineage>
        <taxon>Eukaryota</taxon>
        <taxon>Metazoa</taxon>
        <taxon>Ecdysozoa</taxon>
        <taxon>Arthropoda</taxon>
        <taxon>Chelicerata</taxon>
        <taxon>Arachnida</taxon>
        <taxon>Acari</taxon>
        <taxon>Parasitiformes</taxon>
        <taxon>Ixodida</taxon>
        <taxon>Ixodoidea</taxon>
        <taxon>Ixodidae</taxon>
        <taxon>Rhipicephalinae</taxon>
        <taxon>Rhipicephalus</taxon>
        <taxon>Rhipicephalus</taxon>
    </lineage>
</organism>
<dbReference type="SUPFAM" id="SSF55486">
    <property type="entry name" value="Metalloproteases ('zincins'), catalytic domain"/>
    <property type="match status" value="1"/>
</dbReference>
<evidence type="ECO:0000313" key="4">
    <source>
        <dbReference type="Proteomes" id="UP000821837"/>
    </source>
</evidence>
<feature type="region of interest" description="Disordered" evidence="1">
    <location>
        <begin position="1"/>
        <end position="23"/>
    </location>
</feature>
<accession>A0A9D4SP80</accession>
<keyword evidence="2" id="KW-0812">Transmembrane</keyword>
<sequence>MEKQPSKSPNVRDSRVPDEESSEDHFSVYDDVAIAIAIVVAAGVLLGSLMLRSKSRSLAQQLFLQTGTSSFCCPDKVRELVRYVNSTLEPCENFFDYVCSNNVYSRFETDTTVDSSLERFVATGVPPENHGRGGEVAVFMIGYFRSCVASLGRRDSFASQMTQSILRVAQDVLRHPNGRNSFQFMVEMSVRYMIPSVLEITYNPWDTTLRIQVRAQCEVSLMSADCLSASVKAVRSAMNPSVNISNTEKFMAELCRRFPAALQNSTYVWFNATDAISTQLWDARDVKAAMSVVGYGATNTTVIEAFGLLQIRAIHDAFAMQGNCWSQGSVPLVAQCLRGRFGLPAYYYAVVHGRVRSLHEQGPVRRRRPMAAAERRGDNAAPSGRPGDRHVRRRQASRAARRRVELAVRRRRRRGALAKPDRRSRRRDSNNGRTHAASPQKSHARSTLSPRTSFV</sequence>
<feature type="region of interest" description="Disordered" evidence="1">
    <location>
        <begin position="359"/>
        <end position="455"/>
    </location>
</feature>
<evidence type="ECO:0000313" key="3">
    <source>
        <dbReference type="EMBL" id="KAH7936090.1"/>
    </source>
</evidence>
<keyword evidence="4" id="KW-1185">Reference proteome</keyword>
<keyword evidence="2" id="KW-0472">Membrane</keyword>
<evidence type="ECO:0000256" key="2">
    <source>
        <dbReference type="SAM" id="Phobius"/>
    </source>
</evidence>
<name>A0A9D4SP80_RHISA</name>
<feature type="compositionally biased region" description="Basic residues" evidence="1">
    <location>
        <begin position="409"/>
        <end position="426"/>
    </location>
</feature>
<feature type="compositionally biased region" description="Basic residues" evidence="1">
    <location>
        <begin position="390"/>
        <end position="401"/>
    </location>
</feature>
<keyword evidence="2" id="KW-1133">Transmembrane helix</keyword>
<dbReference type="AlphaFoldDB" id="A0A9D4SP80"/>
<protein>
    <submittedName>
        <fullName evidence="3">Uncharacterized protein</fullName>
    </submittedName>
</protein>
<feature type="compositionally biased region" description="Polar residues" evidence="1">
    <location>
        <begin position="437"/>
        <end position="455"/>
    </location>
</feature>
<reference evidence="3" key="2">
    <citation type="submission" date="2021-09" db="EMBL/GenBank/DDBJ databases">
        <authorList>
            <person name="Jia N."/>
            <person name="Wang J."/>
            <person name="Shi W."/>
            <person name="Du L."/>
            <person name="Sun Y."/>
            <person name="Zhan W."/>
            <person name="Jiang J."/>
            <person name="Wang Q."/>
            <person name="Zhang B."/>
            <person name="Ji P."/>
            <person name="Sakyi L.B."/>
            <person name="Cui X."/>
            <person name="Yuan T."/>
            <person name="Jiang B."/>
            <person name="Yang W."/>
            <person name="Lam T.T.-Y."/>
            <person name="Chang Q."/>
            <person name="Ding S."/>
            <person name="Wang X."/>
            <person name="Zhu J."/>
            <person name="Ruan X."/>
            <person name="Zhao L."/>
            <person name="Wei J."/>
            <person name="Que T."/>
            <person name="Du C."/>
            <person name="Cheng J."/>
            <person name="Dai P."/>
            <person name="Han X."/>
            <person name="Huang E."/>
            <person name="Gao Y."/>
            <person name="Liu J."/>
            <person name="Shao H."/>
            <person name="Ye R."/>
            <person name="Li L."/>
            <person name="Wei W."/>
            <person name="Wang X."/>
            <person name="Wang C."/>
            <person name="Huo Q."/>
            <person name="Li W."/>
            <person name="Guo W."/>
            <person name="Chen H."/>
            <person name="Chen S."/>
            <person name="Zhou L."/>
            <person name="Zhou L."/>
            <person name="Ni X."/>
            <person name="Tian J."/>
            <person name="Zhou Y."/>
            <person name="Sheng Y."/>
            <person name="Liu T."/>
            <person name="Pan Y."/>
            <person name="Xia L."/>
            <person name="Li J."/>
            <person name="Zhao F."/>
            <person name="Cao W."/>
        </authorList>
    </citation>
    <scope>NUCLEOTIDE SEQUENCE</scope>
    <source>
        <strain evidence="3">Rsan-2018</strain>
        <tissue evidence="3">Larvae</tissue>
    </source>
</reference>
<evidence type="ECO:0000256" key="1">
    <source>
        <dbReference type="SAM" id="MobiDB-lite"/>
    </source>
</evidence>
<dbReference type="EMBL" id="JABSTV010001255">
    <property type="protein sequence ID" value="KAH7936090.1"/>
    <property type="molecule type" value="Genomic_DNA"/>
</dbReference>